<dbReference type="Pfam" id="PF00106">
    <property type="entry name" value="adh_short"/>
    <property type="match status" value="1"/>
</dbReference>
<name>A0A540R547_9CORY</name>
<keyword evidence="2" id="KW-0560">Oxidoreductase</keyword>
<dbReference type="GO" id="GO:0016616">
    <property type="term" value="F:oxidoreductase activity, acting on the CH-OH group of donors, NAD or NADP as acceptor"/>
    <property type="evidence" value="ECO:0007669"/>
    <property type="project" value="UniProtKB-ARBA"/>
</dbReference>
<dbReference type="PROSITE" id="PS00061">
    <property type="entry name" value="ADH_SHORT"/>
    <property type="match status" value="1"/>
</dbReference>
<dbReference type="AlphaFoldDB" id="A0A540R547"/>
<comment type="caution">
    <text evidence="4">The sequence shown here is derived from an EMBL/GenBank/DDBJ whole genome shotgun (WGS) entry which is preliminary data.</text>
</comment>
<dbReference type="InterPro" id="IPR020904">
    <property type="entry name" value="Sc_DH/Rdtase_CS"/>
</dbReference>
<dbReference type="PRINTS" id="PR00081">
    <property type="entry name" value="GDHRDH"/>
</dbReference>
<evidence type="ECO:0000256" key="1">
    <source>
        <dbReference type="ARBA" id="ARBA00006484"/>
    </source>
</evidence>
<dbReference type="EMBL" id="VHIR01000016">
    <property type="protein sequence ID" value="TQE42848.1"/>
    <property type="molecule type" value="Genomic_DNA"/>
</dbReference>
<dbReference type="Gene3D" id="3.40.50.720">
    <property type="entry name" value="NAD(P)-binding Rossmann-like Domain"/>
    <property type="match status" value="1"/>
</dbReference>
<evidence type="ECO:0000256" key="2">
    <source>
        <dbReference type="ARBA" id="ARBA00023002"/>
    </source>
</evidence>
<dbReference type="PANTHER" id="PTHR42901:SF1">
    <property type="entry name" value="ALCOHOL DEHYDROGENASE"/>
    <property type="match status" value="1"/>
</dbReference>
<gene>
    <name evidence="4" type="ORF">EJK80_10015</name>
</gene>
<evidence type="ECO:0000313" key="4">
    <source>
        <dbReference type="EMBL" id="TQE42848.1"/>
    </source>
</evidence>
<organism evidence="4 5">
    <name type="scientific">Corynebacterium phoceense</name>
    <dbReference type="NCBI Taxonomy" id="1686286"/>
    <lineage>
        <taxon>Bacteria</taxon>
        <taxon>Bacillati</taxon>
        <taxon>Actinomycetota</taxon>
        <taxon>Actinomycetes</taxon>
        <taxon>Mycobacteriales</taxon>
        <taxon>Corynebacteriaceae</taxon>
        <taxon>Corynebacterium</taxon>
    </lineage>
</organism>
<dbReference type="PANTHER" id="PTHR42901">
    <property type="entry name" value="ALCOHOL DEHYDROGENASE"/>
    <property type="match status" value="1"/>
</dbReference>
<dbReference type="PRINTS" id="PR00080">
    <property type="entry name" value="SDRFAMILY"/>
</dbReference>
<accession>A0A540R547</accession>
<sequence length="240" mass="25653">MAIPADKKVAVVTGASSGIGEASARALASDGWHVVVAARRMDRLEKLAEDIGGTAVQLDVTDQKSVDALAEVLPRVDLLVNNAGGAKGLEPLAETKIEDWQWMFDTNVLGTVRVTQALLSKLEAAPENSGLIINMGSVAGWNVYEGGAAYNNAKHGVRVISRALRIENHNVRVTELDPGRVATEEFSLNRFRGDAGKAAAVYDGEVNLTAEDIAEAVRWVASLPAHFNIDVMTLKPRTQS</sequence>
<protein>
    <submittedName>
        <fullName evidence="4">SDR family oxidoreductase</fullName>
    </submittedName>
</protein>
<dbReference type="InterPro" id="IPR036291">
    <property type="entry name" value="NAD(P)-bd_dom_sf"/>
</dbReference>
<reference evidence="4 5" key="1">
    <citation type="submission" date="2019-06" db="EMBL/GenBank/DDBJ databases">
        <title>Draft genome of C. phoceense Strain 272.</title>
        <authorList>
            <person name="Pacheco L.G.C."/>
            <person name="Barberis C.M."/>
            <person name="Almuzara M.N."/>
            <person name="Traglia G.M."/>
            <person name="Santos C.S."/>
            <person name="Rocha D.J.P.G."/>
            <person name="Aguiar E.R.G.R."/>
            <person name="Vay C.A."/>
        </authorList>
    </citation>
    <scope>NUCLEOTIDE SEQUENCE [LARGE SCALE GENOMIC DNA]</scope>
    <source>
        <strain evidence="4 5">272</strain>
    </source>
</reference>
<dbReference type="FunFam" id="3.40.50.720:FF:000047">
    <property type="entry name" value="NADP-dependent L-serine/L-allo-threonine dehydrogenase"/>
    <property type="match status" value="1"/>
</dbReference>
<keyword evidence="5" id="KW-1185">Reference proteome</keyword>
<comment type="similarity">
    <text evidence="1 3">Belongs to the short-chain dehydrogenases/reductases (SDR) family.</text>
</comment>
<dbReference type="Proteomes" id="UP000318080">
    <property type="component" value="Unassembled WGS sequence"/>
</dbReference>
<evidence type="ECO:0000256" key="3">
    <source>
        <dbReference type="RuleBase" id="RU000363"/>
    </source>
</evidence>
<proteinExistence type="inferred from homology"/>
<evidence type="ECO:0000313" key="5">
    <source>
        <dbReference type="Proteomes" id="UP000318080"/>
    </source>
</evidence>
<dbReference type="STRING" id="1686286.GCA_900092335_00678"/>
<dbReference type="InterPro" id="IPR002347">
    <property type="entry name" value="SDR_fam"/>
</dbReference>
<dbReference type="RefSeq" id="WP_141629141.1">
    <property type="nucleotide sequence ID" value="NZ_VHIR01000016.1"/>
</dbReference>
<dbReference type="SUPFAM" id="SSF51735">
    <property type="entry name" value="NAD(P)-binding Rossmann-fold domains"/>
    <property type="match status" value="1"/>
</dbReference>